<keyword evidence="3" id="KW-0804">Transcription</keyword>
<dbReference type="Pfam" id="PF12833">
    <property type="entry name" value="HTH_18"/>
    <property type="match status" value="1"/>
</dbReference>
<evidence type="ECO:0000313" key="6">
    <source>
        <dbReference type="EMBL" id="PXX65143.1"/>
    </source>
</evidence>
<evidence type="ECO:0000256" key="3">
    <source>
        <dbReference type="ARBA" id="ARBA00023163"/>
    </source>
</evidence>
<dbReference type="EMBL" id="QJKF01000004">
    <property type="protein sequence ID" value="PXX65143.1"/>
    <property type="molecule type" value="Genomic_DNA"/>
</dbReference>
<keyword evidence="2 6" id="KW-0238">DNA-binding</keyword>
<gene>
    <name evidence="6" type="ORF">DFR70_104204</name>
</gene>
<evidence type="ECO:0000256" key="4">
    <source>
        <dbReference type="SAM" id="MobiDB-lite"/>
    </source>
</evidence>
<proteinExistence type="predicted"/>
<evidence type="ECO:0000313" key="7">
    <source>
        <dbReference type="Proteomes" id="UP000247569"/>
    </source>
</evidence>
<sequence>MGARRSAGEDSLVIPGPASARNPAAAHEAISPIDDTASTNLIRLVRDTARRAGVGADRLAAIPGVDDATLVGELNRIPLASLIELWTLLARARPEPGAGLAVAAAAPLGTLTTWDYLVTNGPTLAAALRSAQPYHRLVTAAAEGFDLTHDAALTVGFRTTAGDPAVAAVVNEYVLAYYLRRAREATGRPVIPDRVAFSGPAPHSHAVLIDAFGTDRIDFDAPADTITFAAADADAALPRADPMLAELLRGHADLVLATAHVIPGPLEAFRAALAAALAAGDASLTTVARRLATSPRTLQRQLAEHGTGWRAEHDRVRYERAKSLLAEGDLTTSTVAARLGFTDDRALRKAFRRWSGTSPSQVRAPA</sequence>
<dbReference type="GO" id="GO:0000976">
    <property type="term" value="F:transcription cis-regulatory region binding"/>
    <property type="evidence" value="ECO:0007669"/>
    <property type="project" value="TreeGrafter"/>
</dbReference>
<dbReference type="GO" id="GO:0005829">
    <property type="term" value="C:cytosol"/>
    <property type="evidence" value="ECO:0007669"/>
    <property type="project" value="TreeGrafter"/>
</dbReference>
<evidence type="ECO:0000259" key="5">
    <source>
        <dbReference type="PROSITE" id="PS01124"/>
    </source>
</evidence>
<dbReference type="Proteomes" id="UP000247569">
    <property type="component" value="Unassembled WGS sequence"/>
</dbReference>
<name>A0A318KEX8_9NOCA</name>
<evidence type="ECO:0000256" key="2">
    <source>
        <dbReference type="ARBA" id="ARBA00023125"/>
    </source>
</evidence>
<dbReference type="AlphaFoldDB" id="A0A318KEX8"/>
<organism evidence="6 7">
    <name type="scientific">Nocardia tenerifensis</name>
    <dbReference type="NCBI Taxonomy" id="228006"/>
    <lineage>
        <taxon>Bacteria</taxon>
        <taxon>Bacillati</taxon>
        <taxon>Actinomycetota</taxon>
        <taxon>Actinomycetes</taxon>
        <taxon>Mycobacteriales</taxon>
        <taxon>Nocardiaceae</taxon>
        <taxon>Nocardia</taxon>
    </lineage>
</organism>
<keyword evidence="1" id="KW-0805">Transcription regulation</keyword>
<reference evidence="6 7" key="1">
    <citation type="submission" date="2018-05" db="EMBL/GenBank/DDBJ databases">
        <title>Genomic Encyclopedia of Type Strains, Phase IV (KMG-IV): sequencing the most valuable type-strain genomes for metagenomic binning, comparative biology and taxonomic classification.</title>
        <authorList>
            <person name="Goeker M."/>
        </authorList>
    </citation>
    <scope>NUCLEOTIDE SEQUENCE [LARGE SCALE GENOMIC DNA]</scope>
    <source>
        <strain evidence="6 7">DSM 44704</strain>
    </source>
</reference>
<dbReference type="PROSITE" id="PS01124">
    <property type="entry name" value="HTH_ARAC_FAMILY_2"/>
    <property type="match status" value="1"/>
</dbReference>
<dbReference type="PANTHER" id="PTHR47894">
    <property type="entry name" value="HTH-TYPE TRANSCRIPTIONAL REGULATOR GADX"/>
    <property type="match status" value="1"/>
</dbReference>
<dbReference type="GO" id="GO:0003700">
    <property type="term" value="F:DNA-binding transcription factor activity"/>
    <property type="evidence" value="ECO:0007669"/>
    <property type="project" value="InterPro"/>
</dbReference>
<dbReference type="RefSeq" id="WP_040739540.1">
    <property type="nucleotide sequence ID" value="NZ_QJKF01000004.1"/>
</dbReference>
<feature type="domain" description="HTH araC/xylS-type" evidence="5">
    <location>
        <begin position="267"/>
        <end position="365"/>
    </location>
</feature>
<dbReference type="SMART" id="SM00342">
    <property type="entry name" value="HTH_ARAC"/>
    <property type="match status" value="1"/>
</dbReference>
<feature type="region of interest" description="Disordered" evidence="4">
    <location>
        <begin position="1"/>
        <end position="20"/>
    </location>
</feature>
<dbReference type="InterPro" id="IPR032687">
    <property type="entry name" value="AraC-type_N"/>
</dbReference>
<keyword evidence="7" id="KW-1185">Reference proteome</keyword>
<evidence type="ECO:0000256" key="1">
    <source>
        <dbReference type="ARBA" id="ARBA00023015"/>
    </source>
</evidence>
<dbReference type="InterPro" id="IPR009057">
    <property type="entry name" value="Homeodomain-like_sf"/>
</dbReference>
<dbReference type="Gene3D" id="1.10.10.60">
    <property type="entry name" value="Homeodomain-like"/>
    <property type="match status" value="1"/>
</dbReference>
<dbReference type="SUPFAM" id="SSF46689">
    <property type="entry name" value="Homeodomain-like"/>
    <property type="match status" value="1"/>
</dbReference>
<dbReference type="PANTHER" id="PTHR47894:SF1">
    <property type="entry name" value="HTH-TYPE TRANSCRIPTIONAL REGULATOR VQSM"/>
    <property type="match status" value="1"/>
</dbReference>
<dbReference type="InterPro" id="IPR018060">
    <property type="entry name" value="HTH_AraC"/>
</dbReference>
<accession>A0A318KEX8</accession>
<protein>
    <submittedName>
        <fullName evidence="6">AraC-like DNA-binding protein</fullName>
    </submittedName>
</protein>
<dbReference type="Pfam" id="PF12625">
    <property type="entry name" value="Arabinose_bd"/>
    <property type="match status" value="1"/>
</dbReference>
<comment type="caution">
    <text evidence="6">The sequence shown here is derived from an EMBL/GenBank/DDBJ whole genome shotgun (WGS) entry which is preliminary data.</text>
</comment>
<dbReference type="OrthoDB" id="5241536at2"/>